<evidence type="ECO:0000313" key="2">
    <source>
        <dbReference type="EMBL" id="OAG15822.1"/>
    </source>
</evidence>
<keyword evidence="3" id="KW-1185">Reference proteome</keyword>
<dbReference type="Proteomes" id="UP000077248">
    <property type="component" value="Unassembled WGS sequence"/>
</dbReference>
<organism evidence="2 3">
    <name type="scientific">Alternaria alternata</name>
    <name type="common">Alternaria rot fungus</name>
    <name type="synonym">Torula alternata</name>
    <dbReference type="NCBI Taxonomy" id="5599"/>
    <lineage>
        <taxon>Eukaryota</taxon>
        <taxon>Fungi</taxon>
        <taxon>Dikarya</taxon>
        <taxon>Ascomycota</taxon>
        <taxon>Pezizomycotina</taxon>
        <taxon>Dothideomycetes</taxon>
        <taxon>Pleosporomycetidae</taxon>
        <taxon>Pleosporales</taxon>
        <taxon>Pleosporineae</taxon>
        <taxon>Pleosporaceae</taxon>
        <taxon>Alternaria</taxon>
        <taxon>Alternaria sect. Alternaria</taxon>
        <taxon>Alternaria alternata complex</taxon>
    </lineage>
</organism>
<reference evidence="2 3" key="1">
    <citation type="submission" date="2016-05" db="EMBL/GenBank/DDBJ databases">
        <title>Comparative analysis of secretome profiles of manganese(II)-oxidizing ascomycete fungi.</title>
        <authorList>
            <consortium name="DOE Joint Genome Institute"/>
            <person name="Zeiner C.A."/>
            <person name="Purvine S.O."/>
            <person name="Zink E.M."/>
            <person name="Wu S."/>
            <person name="Pasa-Tolic L."/>
            <person name="Chaput D.L."/>
            <person name="Haridas S."/>
            <person name="Grigoriev I.V."/>
            <person name="Santelli C.M."/>
            <person name="Hansel C.M."/>
        </authorList>
    </citation>
    <scope>NUCLEOTIDE SEQUENCE [LARGE SCALE GENOMIC DNA]</scope>
    <source>
        <strain evidence="2 3">SRC1lrK2f</strain>
    </source>
</reference>
<accession>A0A177D9N9</accession>
<dbReference type="KEGG" id="aalt:CC77DRAFT_439760"/>
<feature type="region of interest" description="Disordered" evidence="1">
    <location>
        <begin position="74"/>
        <end position="118"/>
    </location>
</feature>
<dbReference type="RefSeq" id="XP_018381243.1">
    <property type="nucleotide sequence ID" value="XM_018531693.1"/>
</dbReference>
<evidence type="ECO:0000313" key="3">
    <source>
        <dbReference type="Proteomes" id="UP000077248"/>
    </source>
</evidence>
<proteinExistence type="predicted"/>
<dbReference type="VEuPathDB" id="FungiDB:CC77DRAFT_439760"/>
<sequence>MRAVVHFAYMALHRLAFSSTDTVCCVWRIRPQLLCQISKCWIIMLSFCVANPRRTYAVPALIGEPDLQSAAVLPNRNTFDRQAPQPHQRSGPDEYPPNHATTQPIAEKHQSGRFDSSG</sequence>
<gene>
    <name evidence="2" type="ORF">CC77DRAFT_439760</name>
</gene>
<dbReference type="GeneID" id="29117287"/>
<dbReference type="AlphaFoldDB" id="A0A177D9N9"/>
<dbReference type="EMBL" id="KV441492">
    <property type="protein sequence ID" value="OAG15822.1"/>
    <property type="molecule type" value="Genomic_DNA"/>
</dbReference>
<name>A0A177D9N9_ALTAL</name>
<protein>
    <submittedName>
        <fullName evidence="2">Uncharacterized protein</fullName>
    </submittedName>
</protein>
<evidence type="ECO:0000256" key="1">
    <source>
        <dbReference type="SAM" id="MobiDB-lite"/>
    </source>
</evidence>